<name>A0ABX1TKF7_9GAMM</name>
<keyword evidence="2" id="KW-1185">Reference proteome</keyword>
<comment type="caution">
    <text evidence="1">The sequence shown here is derived from an EMBL/GenBank/DDBJ whole genome shotgun (WGS) entry which is preliminary data.</text>
</comment>
<organism evidence="1 2">
    <name type="scientific">Candidatus Competibacter phosphatis</name>
    <dbReference type="NCBI Taxonomy" id="221280"/>
    <lineage>
        <taxon>Bacteria</taxon>
        <taxon>Pseudomonadati</taxon>
        <taxon>Pseudomonadota</taxon>
        <taxon>Gammaproteobacteria</taxon>
        <taxon>Candidatus Competibacteraceae</taxon>
        <taxon>Candidatus Competibacter</taxon>
    </lineage>
</organism>
<dbReference type="Proteomes" id="UP000760480">
    <property type="component" value="Unassembled WGS sequence"/>
</dbReference>
<evidence type="ECO:0000313" key="1">
    <source>
        <dbReference type="EMBL" id="NMQ19054.1"/>
    </source>
</evidence>
<dbReference type="EMBL" id="SPMZ01000019">
    <property type="protein sequence ID" value="NMQ19054.1"/>
    <property type="molecule type" value="Genomic_DNA"/>
</dbReference>
<evidence type="ECO:0000313" key="2">
    <source>
        <dbReference type="Proteomes" id="UP000760480"/>
    </source>
</evidence>
<gene>
    <name evidence="1" type="ORF">E4P82_07450</name>
</gene>
<protein>
    <submittedName>
        <fullName evidence="1">Uncharacterized protein</fullName>
    </submittedName>
</protein>
<reference evidence="1 2" key="1">
    <citation type="submission" date="2019-03" db="EMBL/GenBank/DDBJ databases">
        <title>Metabolic reconstructions from genomes of highly enriched 'Candidatus Accumulibacter' and 'Candidatus Competibacter' bioreactor populations.</title>
        <authorList>
            <person name="Annavajhala M.K."/>
            <person name="Welles L."/>
            <person name="Abbas B."/>
            <person name="Sorokin D."/>
            <person name="Park H."/>
            <person name="Van Loosdrecht M."/>
            <person name="Chandran K."/>
        </authorList>
    </citation>
    <scope>NUCLEOTIDE SEQUENCE [LARGE SCALE GENOMIC DNA]</scope>
    <source>
        <strain evidence="1 2">SBR_G</strain>
    </source>
</reference>
<accession>A0ABX1TKF7</accession>
<sequence>MAFLPQIFSFFSWSALINHLNELVKVAREKLGEDIQNVDIGLQVIDAAPPQVVSRYLDKIEAELLPAQQLDQAQSTLFMMLKSDNVMKHKELRNRVGSLIETVTARMKTSKSWRSQLEDSCFDSLQRSGQMEKARSITKKIYFERSIWSFAR</sequence>
<proteinExistence type="predicted"/>
<dbReference type="RefSeq" id="WP_169248308.1">
    <property type="nucleotide sequence ID" value="NZ_SPMZ01000019.1"/>
</dbReference>